<comment type="caution">
    <text evidence="1">The sequence shown here is derived from an EMBL/GenBank/DDBJ whole genome shotgun (WGS) entry which is preliminary data.</text>
</comment>
<dbReference type="AlphaFoldDB" id="A0A2U3ENI7"/>
<dbReference type="Proteomes" id="UP000245956">
    <property type="component" value="Unassembled WGS sequence"/>
</dbReference>
<gene>
    <name evidence="1" type="ORF">PCL_03258</name>
</gene>
<protein>
    <submittedName>
        <fullName evidence="1">Uncharacterized protein</fullName>
    </submittedName>
</protein>
<sequence length="77" mass="8247">MCAILGKVTLLERIEERTYEDTQINLTDCLALMRLPVVAAGGPFFSPSHPIGFAPNGLPRWPPVIVRRGGARSTGGG</sequence>
<evidence type="ECO:0000313" key="2">
    <source>
        <dbReference type="Proteomes" id="UP000245956"/>
    </source>
</evidence>
<reference evidence="1 2" key="1">
    <citation type="journal article" date="2016" name="Front. Microbiol.">
        <title>Genome and transcriptome sequences reveal the specific parasitism of the nematophagous Purpureocillium lilacinum 36-1.</title>
        <authorList>
            <person name="Xie J."/>
            <person name="Li S."/>
            <person name="Mo C."/>
            <person name="Xiao X."/>
            <person name="Peng D."/>
            <person name="Wang G."/>
            <person name="Xiao Y."/>
        </authorList>
    </citation>
    <scope>NUCLEOTIDE SEQUENCE [LARGE SCALE GENOMIC DNA]</scope>
    <source>
        <strain evidence="1 2">36-1</strain>
    </source>
</reference>
<dbReference type="EMBL" id="LCWV01000001">
    <property type="protein sequence ID" value="PWI76064.1"/>
    <property type="molecule type" value="Genomic_DNA"/>
</dbReference>
<name>A0A2U3ENI7_PURLI</name>
<accession>A0A2U3ENI7</accession>
<proteinExistence type="predicted"/>
<organism evidence="1 2">
    <name type="scientific">Purpureocillium lilacinum</name>
    <name type="common">Paecilomyces lilacinus</name>
    <dbReference type="NCBI Taxonomy" id="33203"/>
    <lineage>
        <taxon>Eukaryota</taxon>
        <taxon>Fungi</taxon>
        <taxon>Dikarya</taxon>
        <taxon>Ascomycota</taxon>
        <taxon>Pezizomycotina</taxon>
        <taxon>Sordariomycetes</taxon>
        <taxon>Hypocreomycetidae</taxon>
        <taxon>Hypocreales</taxon>
        <taxon>Ophiocordycipitaceae</taxon>
        <taxon>Purpureocillium</taxon>
    </lineage>
</organism>
<evidence type="ECO:0000313" key="1">
    <source>
        <dbReference type="EMBL" id="PWI76064.1"/>
    </source>
</evidence>